<dbReference type="EMBL" id="CADEAL010002446">
    <property type="protein sequence ID" value="CAB1440379.1"/>
    <property type="molecule type" value="Genomic_DNA"/>
</dbReference>
<evidence type="ECO:0000313" key="2">
    <source>
        <dbReference type="EMBL" id="CAB1440379.1"/>
    </source>
</evidence>
<protein>
    <submittedName>
        <fullName evidence="2">Uncharacterized protein</fullName>
    </submittedName>
</protein>
<name>A0A9N7YQ91_PLEPL</name>
<comment type="caution">
    <text evidence="2">The sequence shown here is derived from an EMBL/GenBank/DDBJ whole genome shotgun (WGS) entry which is preliminary data.</text>
</comment>
<feature type="region of interest" description="Disordered" evidence="1">
    <location>
        <begin position="24"/>
        <end position="110"/>
    </location>
</feature>
<evidence type="ECO:0000313" key="3">
    <source>
        <dbReference type="Proteomes" id="UP001153269"/>
    </source>
</evidence>
<evidence type="ECO:0000256" key="1">
    <source>
        <dbReference type="SAM" id="MobiDB-lite"/>
    </source>
</evidence>
<proteinExistence type="predicted"/>
<gene>
    <name evidence="2" type="ORF">PLEPLA_LOCUS28145</name>
</gene>
<organism evidence="2 3">
    <name type="scientific">Pleuronectes platessa</name>
    <name type="common">European plaice</name>
    <dbReference type="NCBI Taxonomy" id="8262"/>
    <lineage>
        <taxon>Eukaryota</taxon>
        <taxon>Metazoa</taxon>
        <taxon>Chordata</taxon>
        <taxon>Craniata</taxon>
        <taxon>Vertebrata</taxon>
        <taxon>Euteleostomi</taxon>
        <taxon>Actinopterygii</taxon>
        <taxon>Neopterygii</taxon>
        <taxon>Teleostei</taxon>
        <taxon>Neoteleostei</taxon>
        <taxon>Acanthomorphata</taxon>
        <taxon>Carangaria</taxon>
        <taxon>Pleuronectiformes</taxon>
        <taxon>Pleuronectoidei</taxon>
        <taxon>Pleuronectidae</taxon>
        <taxon>Pleuronectes</taxon>
    </lineage>
</organism>
<reference evidence="2" key="1">
    <citation type="submission" date="2020-03" db="EMBL/GenBank/DDBJ databases">
        <authorList>
            <person name="Weist P."/>
        </authorList>
    </citation>
    <scope>NUCLEOTIDE SEQUENCE</scope>
</reference>
<accession>A0A9N7YQ91</accession>
<dbReference type="AlphaFoldDB" id="A0A9N7YQ91"/>
<keyword evidence="3" id="KW-1185">Reference proteome</keyword>
<dbReference type="Proteomes" id="UP001153269">
    <property type="component" value="Unassembled WGS sequence"/>
</dbReference>
<sequence>MLRVVPSTILDWQMKRRTELFLPARADAGSSVRQRQSERPIRGGKRNHLGLSRSFCDSPDKTNNSKHGQGSECEGGKERSSAEGLSPPRIRPSSPPSITSSPYLCGASSA</sequence>